<organism evidence="4 5">
    <name type="scientific">Senna tora</name>
    <dbReference type="NCBI Taxonomy" id="362788"/>
    <lineage>
        <taxon>Eukaryota</taxon>
        <taxon>Viridiplantae</taxon>
        <taxon>Streptophyta</taxon>
        <taxon>Embryophyta</taxon>
        <taxon>Tracheophyta</taxon>
        <taxon>Spermatophyta</taxon>
        <taxon>Magnoliopsida</taxon>
        <taxon>eudicotyledons</taxon>
        <taxon>Gunneridae</taxon>
        <taxon>Pentapetalae</taxon>
        <taxon>rosids</taxon>
        <taxon>fabids</taxon>
        <taxon>Fabales</taxon>
        <taxon>Fabaceae</taxon>
        <taxon>Caesalpinioideae</taxon>
        <taxon>Cassia clade</taxon>
        <taxon>Senna</taxon>
    </lineage>
</organism>
<evidence type="ECO:0000256" key="1">
    <source>
        <dbReference type="ARBA" id="ARBA00022729"/>
    </source>
</evidence>
<evidence type="ECO:0000259" key="3">
    <source>
        <dbReference type="Pfam" id="PF05617"/>
    </source>
</evidence>
<evidence type="ECO:0000256" key="2">
    <source>
        <dbReference type="SAM" id="MobiDB-lite"/>
    </source>
</evidence>
<dbReference type="AlphaFoldDB" id="A0A834W1B7"/>
<dbReference type="PANTHER" id="PTHR31951:SF22">
    <property type="entry name" value="ECA1 GAMETOGENESIS RELATED FAMILY"/>
    <property type="match status" value="1"/>
</dbReference>
<dbReference type="Proteomes" id="UP000634136">
    <property type="component" value="Unassembled WGS sequence"/>
</dbReference>
<dbReference type="EMBL" id="JAAIUW010000280">
    <property type="protein sequence ID" value="KAF7800629.1"/>
    <property type="molecule type" value="Genomic_DNA"/>
</dbReference>
<feature type="region of interest" description="Disordered" evidence="2">
    <location>
        <begin position="1"/>
        <end position="49"/>
    </location>
</feature>
<sequence length="189" mass="21262">MGQPSEQTPIGFGLDIKGRAQEGHESGKQHKAHSDPKAHNPPSESTLKPRDLAVKVKSVVQMNNSIKMGHSCETNMVKHFLQTKRELKGQNWTQVLAKNDEICHKCGHVTKPAESQLLGLRREKIGFYCENEVFEKLVAQKNNTTIITKYCCEKLVGIGKYCSDNLVKDLLRTSHEIRTVNATDVLKRN</sequence>
<reference evidence="4" key="1">
    <citation type="submission" date="2020-09" db="EMBL/GenBank/DDBJ databases">
        <title>Genome-Enabled Discovery of Anthraquinone Biosynthesis in Senna tora.</title>
        <authorList>
            <person name="Kang S.-H."/>
            <person name="Pandey R.P."/>
            <person name="Lee C.-M."/>
            <person name="Sim J.-S."/>
            <person name="Jeong J.-T."/>
            <person name="Choi B.-S."/>
            <person name="Jung M."/>
            <person name="Ginzburg D."/>
            <person name="Zhao K."/>
            <person name="Won S.Y."/>
            <person name="Oh T.-J."/>
            <person name="Yu Y."/>
            <person name="Kim N.-H."/>
            <person name="Lee O.R."/>
            <person name="Lee T.-H."/>
            <person name="Bashyal P."/>
            <person name="Kim T.-S."/>
            <person name="Lee W.-H."/>
            <person name="Kawkins C."/>
            <person name="Kim C.-K."/>
            <person name="Kim J.S."/>
            <person name="Ahn B.O."/>
            <person name="Rhee S.Y."/>
            <person name="Sohng J.K."/>
        </authorList>
    </citation>
    <scope>NUCLEOTIDE SEQUENCE</scope>
    <source>
        <tissue evidence="4">Leaf</tissue>
    </source>
</reference>
<keyword evidence="1" id="KW-0732">Signal</keyword>
<evidence type="ECO:0000313" key="4">
    <source>
        <dbReference type="EMBL" id="KAF7800629.1"/>
    </source>
</evidence>
<accession>A0A834W1B7</accession>
<dbReference type="InterPro" id="IPR008502">
    <property type="entry name" value="Prolamin-like"/>
</dbReference>
<comment type="caution">
    <text evidence="4">The sequence shown here is derived from an EMBL/GenBank/DDBJ whole genome shotgun (WGS) entry which is preliminary data.</text>
</comment>
<dbReference type="Pfam" id="PF05617">
    <property type="entry name" value="Prolamin_like"/>
    <property type="match status" value="1"/>
</dbReference>
<feature type="domain" description="Prolamin-like" evidence="3">
    <location>
        <begin position="128"/>
        <end position="172"/>
    </location>
</feature>
<dbReference type="OrthoDB" id="1427320at2759"/>
<gene>
    <name evidence="4" type="ORF">G2W53_044931</name>
</gene>
<name>A0A834W1B7_9FABA</name>
<feature type="compositionally biased region" description="Basic and acidic residues" evidence="2">
    <location>
        <begin position="16"/>
        <end position="38"/>
    </location>
</feature>
<dbReference type="PANTHER" id="PTHR31951">
    <property type="entry name" value="BIFUNCTIONAL INHIBITOR/LIPID-TRANSFER PROTEIN/SEED STORAGE 2S ALBUMIN SUPERFAMILY PROTEIN-RELATED"/>
    <property type="match status" value="1"/>
</dbReference>
<proteinExistence type="predicted"/>
<protein>
    <submittedName>
        <fullName evidence="4">Putative Prolamin-like domain-containing protein</fullName>
    </submittedName>
</protein>
<evidence type="ECO:0000313" key="5">
    <source>
        <dbReference type="Proteomes" id="UP000634136"/>
    </source>
</evidence>
<keyword evidence="5" id="KW-1185">Reference proteome</keyword>